<dbReference type="PROSITE" id="PS50088">
    <property type="entry name" value="ANK_REPEAT"/>
    <property type="match status" value="2"/>
</dbReference>
<dbReference type="Proteomes" id="UP000036958">
    <property type="component" value="Unassembled WGS sequence"/>
</dbReference>
<sequence length="211" mass="23148">MKKVSKNFNSKKMKTQKSNAVKMLISFSFVLLLLFNACGRSGDAPNKHAADEPKAASKVEKPKMDLQAAILSDNLEIVKQHLEAGTDINVQEQMSGSTPLITAVTFGKTAIAKALIDAHADLSIKNNEGATALHVAAFFCRIEMVQMLIDAKADKTVKNNFGATPRETVMTPFAEMKPIYGMIQQQLEPLGLKLDMNEVEKNRPVIAMMLQ</sequence>
<proteinExistence type="predicted"/>
<feature type="repeat" description="ANK" evidence="3">
    <location>
        <begin position="128"/>
        <end position="160"/>
    </location>
</feature>
<gene>
    <name evidence="4" type="ORF">NC99_27460</name>
</gene>
<dbReference type="InterPro" id="IPR002110">
    <property type="entry name" value="Ankyrin_rpt"/>
</dbReference>
<dbReference type="GO" id="GO:0085020">
    <property type="term" value="P:protein K6-linked ubiquitination"/>
    <property type="evidence" value="ECO:0007669"/>
    <property type="project" value="TreeGrafter"/>
</dbReference>
<dbReference type="GO" id="GO:0004842">
    <property type="term" value="F:ubiquitin-protein transferase activity"/>
    <property type="evidence" value="ECO:0007669"/>
    <property type="project" value="TreeGrafter"/>
</dbReference>
<dbReference type="SMART" id="SM00248">
    <property type="entry name" value="ANK"/>
    <property type="match status" value="3"/>
</dbReference>
<dbReference type="STRING" id="1409788.NC99_27460"/>
<evidence type="ECO:0000256" key="3">
    <source>
        <dbReference type="PROSITE-ProRule" id="PRU00023"/>
    </source>
</evidence>
<feature type="repeat" description="ANK" evidence="3">
    <location>
        <begin position="95"/>
        <end position="127"/>
    </location>
</feature>
<evidence type="ECO:0000256" key="2">
    <source>
        <dbReference type="ARBA" id="ARBA00023043"/>
    </source>
</evidence>
<dbReference type="PROSITE" id="PS50297">
    <property type="entry name" value="ANK_REP_REGION"/>
    <property type="match status" value="2"/>
</dbReference>
<name>A0A0L8V7U0_9BACT</name>
<organism evidence="4 5">
    <name type="scientific">Sunxiuqinia dokdonensis</name>
    <dbReference type="NCBI Taxonomy" id="1409788"/>
    <lineage>
        <taxon>Bacteria</taxon>
        <taxon>Pseudomonadati</taxon>
        <taxon>Bacteroidota</taxon>
        <taxon>Bacteroidia</taxon>
        <taxon>Marinilabiliales</taxon>
        <taxon>Prolixibacteraceae</taxon>
        <taxon>Sunxiuqinia</taxon>
    </lineage>
</organism>
<keyword evidence="1" id="KW-0677">Repeat</keyword>
<keyword evidence="5" id="KW-1185">Reference proteome</keyword>
<evidence type="ECO:0000256" key="1">
    <source>
        <dbReference type="ARBA" id="ARBA00022737"/>
    </source>
</evidence>
<comment type="caution">
    <text evidence="4">The sequence shown here is derived from an EMBL/GenBank/DDBJ whole genome shotgun (WGS) entry which is preliminary data.</text>
</comment>
<dbReference type="PANTHER" id="PTHR24171:SF8">
    <property type="entry name" value="BRCA1-ASSOCIATED RING DOMAIN PROTEIN 1"/>
    <property type="match status" value="1"/>
</dbReference>
<keyword evidence="2 3" id="KW-0040">ANK repeat</keyword>
<protein>
    <submittedName>
        <fullName evidence="4">Ankyrin</fullName>
    </submittedName>
</protein>
<dbReference type="EMBL" id="LGIA01000161">
    <property type="protein sequence ID" value="KOH44516.1"/>
    <property type="molecule type" value="Genomic_DNA"/>
</dbReference>
<dbReference type="PANTHER" id="PTHR24171">
    <property type="entry name" value="ANKYRIN REPEAT DOMAIN-CONTAINING PROTEIN 39-RELATED"/>
    <property type="match status" value="1"/>
</dbReference>
<evidence type="ECO:0000313" key="5">
    <source>
        <dbReference type="Proteomes" id="UP000036958"/>
    </source>
</evidence>
<dbReference type="AlphaFoldDB" id="A0A0L8V7U0"/>
<evidence type="ECO:0000313" key="4">
    <source>
        <dbReference type="EMBL" id="KOH44516.1"/>
    </source>
</evidence>
<dbReference type="PATRIC" id="fig|1409788.3.peg.2830"/>
<dbReference type="Gene3D" id="1.25.40.20">
    <property type="entry name" value="Ankyrin repeat-containing domain"/>
    <property type="match status" value="2"/>
</dbReference>
<accession>A0A0L8V7U0</accession>
<reference evidence="5" key="1">
    <citation type="submission" date="2015-07" db="EMBL/GenBank/DDBJ databases">
        <title>Genome sequencing of Sunxiuqinia dokdonensis strain SK.</title>
        <authorList>
            <person name="Ahn S."/>
            <person name="Kim B.-C."/>
        </authorList>
    </citation>
    <scope>NUCLEOTIDE SEQUENCE [LARGE SCALE GENOMIC DNA]</scope>
    <source>
        <strain evidence="5">SK</strain>
    </source>
</reference>
<dbReference type="InterPro" id="IPR036770">
    <property type="entry name" value="Ankyrin_rpt-contain_sf"/>
</dbReference>
<dbReference type="SUPFAM" id="SSF48403">
    <property type="entry name" value="Ankyrin repeat"/>
    <property type="match status" value="1"/>
</dbReference>
<dbReference type="Pfam" id="PF12796">
    <property type="entry name" value="Ank_2"/>
    <property type="match status" value="1"/>
</dbReference>